<accession>A0A0A9Z9N0</accession>
<organism evidence="1">
    <name type="scientific">Lygus hesperus</name>
    <name type="common">Western plant bug</name>
    <dbReference type="NCBI Taxonomy" id="30085"/>
    <lineage>
        <taxon>Eukaryota</taxon>
        <taxon>Metazoa</taxon>
        <taxon>Ecdysozoa</taxon>
        <taxon>Arthropoda</taxon>
        <taxon>Hexapoda</taxon>
        <taxon>Insecta</taxon>
        <taxon>Pterygota</taxon>
        <taxon>Neoptera</taxon>
        <taxon>Paraneoptera</taxon>
        <taxon>Hemiptera</taxon>
        <taxon>Heteroptera</taxon>
        <taxon>Panheteroptera</taxon>
        <taxon>Cimicomorpha</taxon>
        <taxon>Miridae</taxon>
        <taxon>Mirini</taxon>
        <taxon>Lygus</taxon>
    </lineage>
</organism>
<name>A0A0A9Z9N0_LYGHE</name>
<protein>
    <submittedName>
        <fullName evidence="1">Uncharacterized protein</fullName>
    </submittedName>
</protein>
<dbReference type="Pfam" id="PF03564">
    <property type="entry name" value="DUF1759"/>
    <property type="match status" value="1"/>
</dbReference>
<gene>
    <name evidence="1" type="ORF">CM83_20149</name>
</gene>
<evidence type="ECO:0000313" key="1">
    <source>
        <dbReference type="EMBL" id="JAG38525.1"/>
    </source>
</evidence>
<reference evidence="1" key="1">
    <citation type="journal article" date="2014" name="PLoS ONE">
        <title>Transcriptome-Based Identification of ABC Transporters in the Western Tarnished Plant Bug Lygus hesperus.</title>
        <authorList>
            <person name="Hull J.J."/>
            <person name="Chaney K."/>
            <person name="Geib S.M."/>
            <person name="Fabrick J.A."/>
            <person name="Brent C.S."/>
            <person name="Walsh D."/>
            <person name="Lavine L.C."/>
        </authorList>
    </citation>
    <scope>NUCLEOTIDE SEQUENCE</scope>
</reference>
<dbReference type="AlphaFoldDB" id="A0A0A9Z9N0"/>
<proteinExistence type="predicted"/>
<reference evidence="1" key="2">
    <citation type="submission" date="2014-07" db="EMBL/GenBank/DDBJ databases">
        <authorList>
            <person name="Hull J."/>
        </authorList>
    </citation>
    <scope>NUCLEOTIDE SEQUENCE</scope>
</reference>
<dbReference type="EMBL" id="GBHO01005079">
    <property type="protein sequence ID" value="JAG38525.1"/>
    <property type="molecule type" value="Transcribed_RNA"/>
</dbReference>
<feature type="non-terminal residue" evidence="1">
    <location>
        <position position="517"/>
    </location>
</feature>
<dbReference type="PANTHER" id="PTHR47331">
    <property type="entry name" value="PHD-TYPE DOMAIN-CONTAINING PROTEIN"/>
    <property type="match status" value="1"/>
</dbReference>
<sequence length="517" mass="57456">MSLEVAKKSRSGIRRAFSKLAKDIETILAKKDENIDVAKLKSLFAVLEVRNNELSTKNFAIYELMLLDTEASDALIDEELATCDEYSLKFSHISALVSEHVDQDRVSNNSERSKKTSVFRGFPDSHGAFSSSMYRLPKMTLKEFGGEIADWLPFWDQFNKIHVDTKLDPSEKLHYLLMSITPNSPARAVVDSFPATSDMYPEVVKALQQRFGRNDLLTEFYIRELLSIILQNMASSQKLALSELYDKVQSHLRNLHSLDVTIDKCAPILLPLVSSCLPTDVLKTWERKGSSGVNTSSKTILENLLNFLKCEVEGEQKISMALSGFGLSKKSTCTKVDSKKLKKVSEFSSDNIPTAAGLLTTVKESSPKGCIFCSQGHKSQDCPKAVDMSLVDRRKVVSEKRACFCCLRIGHSAKVCRNRPKCVVCQKSHYPIICEGVPQNTVARSPVSSASSESDTRKSEALASLVAPCNVLMQTILVNIMNGCKKRTVRALIDTASQRTYVLDSTATEMGYVSKRT</sequence>
<dbReference type="PANTHER" id="PTHR47331:SF5">
    <property type="entry name" value="RIBONUCLEASE H"/>
    <property type="match status" value="1"/>
</dbReference>
<dbReference type="InterPro" id="IPR005312">
    <property type="entry name" value="DUF1759"/>
</dbReference>